<reference evidence="2" key="2">
    <citation type="submission" date="2018-07" db="EMBL/GenBank/DDBJ databases">
        <authorList>
            <consortium name="NCBI Pathogen Detection Project"/>
        </authorList>
    </citation>
    <scope>NUCLEOTIDE SEQUENCE</scope>
    <source>
        <strain evidence="2">NCTR-SF474</strain>
    </source>
</reference>
<gene>
    <name evidence="2" type="ORF">GND07_002755</name>
</gene>
<proteinExistence type="predicted"/>
<keyword evidence="1" id="KW-1133">Transmembrane helix</keyword>
<sequence>MEVCKPKRPFALWLVWSIFGCGGKYHFFIDYTQKISLRKGDYAGQGGGSWYS</sequence>
<comment type="caution">
    <text evidence="2">The sequence shown here is derived from an EMBL/GenBank/DDBJ whole genome shotgun (WGS) entry which is preliminary data.</text>
</comment>
<dbReference type="AlphaFoldDB" id="A0A727MIG7"/>
<evidence type="ECO:0008006" key="3">
    <source>
        <dbReference type="Google" id="ProtNLM"/>
    </source>
</evidence>
<protein>
    <recommendedName>
        <fullName evidence="3">Lipoprotein</fullName>
    </recommendedName>
</protein>
<dbReference type="EMBL" id="DAAREM010000013">
    <property type="protein sequence ID" value="HAE2102419.1"/>
    <property type="molecule type" value="Genomic_DNA"/>
</dbReference>
<reference evidence="2" key="1">
    <citation type="journal article" date="2018" name="Genome Biol.">
        <title>SKESA: strategic k-mer extension for scrupulous assemblies.</title>
        <authorList>
            <person name="Souvorov A."/>
            <person name="Agarwala R."/>
            <person name="Lipman D.J."/>
        </authorList>
    </citation>
    <scope>NUCLEOTIDE SEQUENCE</scope>
    <source>
        <strain evidence="2">NCTR-SF474</strain>
    </source>
</reference>
<accession>A0A727MIG7</accession>
<dbReference type="PROSITE" id="PS51257">
    <property type="entry name" value="PROKAR_LIPOPROTEIN"/>
    <property type="match status" value="1"/>
</dbReference>
<name>A0A727MIG7_SALTM</name>
<feature type="transmembrane region" description="Helical" evidence="1">
    <location>
        <begin position="12"/>
        <end position="29"/>
    </location>
</feature>
<keyword evidence="1" id="KW-0812">Transmembrane</keyword>
<evidence type="ECO:0000313" key="2">
    <source>
        <dbReference type="EMBL" id="HAE2102419.1"/>
    </source>
</evidence>
<keyword evidence="1" id="KW-0472">Membrane</keyword>
<evidence type="ECO:0000256" key="1">
    <source>
        <dbReference type="SAM" id="Phobius"/>
    </source>
</evidence>
<organism evidence="2">
    <name type="scientific">Salmonella typhimurium</name>
    <dbReference type="NCBI Taxonomy" id="90371"/>
    <lineage>
        <taxon>Bacteria</taxon>
        <taxon>Pseudomonadati</taxon>
        <taxon>Pseudomonadota</taxon>
        <taxon>Gammaproteobacteria</taxon>
        <taxon>Enterobacterales</taxon>
        <taxon>Enterobacteriaceae</taxon>
        <taxon>Salmonella</taxon>
    </lineage>
</organism>